<proteinExistence type="predicted"/>
<comment type="caution">
    <text evidence="2">The sequence shown here is derived from an EMBL/GenBank/DDBJ whole genome shotgun (WGS) entry which is preliminary data.</text>
</comment>
<dbReference type="Proteomes" id="UP001139887">
    <property type="component" value="Unassembled WGS sequence"/>
</dbReference>
<name>A0A9W8IE25_9FUNG</name>
<reference evidence="2" key="1">
    <citation type="submission" date="2022-07" db="EMBL/GenBank/DDBJ databases">
        <title>Phylogenomic reconstructions and comparative analyses of Kickxellomycotina fungi.</title>
        <authorList>
            <person name="Reynolds N.K."/>
            <person name="Stajich J.E."/>
            <person name="Barry K."/>
            <person name="Grigoriev I.V."/>
            <person name="Crous P."/>
            <person name="Smith M.E."/>
        </authorList>
    </citation>
    <scope>NUCLEOTIDE SEQUENCE</scope>
    <source>
        <strain evidence="2">NRRL 1566</strain>
    </source>
</reference>
<sequence length="106" mass="11238">MRFTSTIVLLMAAAIALAAPVIRRDMDGAKAAFNTIGTSANDNALVTNTNTFFANLKGSASDTDINRAVKQVSDQIATNNKNSVPTSQTAAWVQSVLIHFVADQPK</sequence>
<evidence type="ECO:0000313" key="2">
    <source>
        <dbReference type="EMBL" id="KAJ2848217.1"/>
    </source>
</evidence>
<evidence type="ECO:0000313" key="3">
    <source>
        <dbReference type="Proteomes" id="UP001139887"/>
    </source>
</evidence>
<organism evidence="2 3">
    <name type="scientific">Coemansia brasiliensis</name>
    <dbReference type="NCBI Taxonomy" id="2650707"/>
    <lineage>
        <taxon>Eukaryota</taxon>
        <taxon>Fungi</taxon>
        <taxon>Fungi incertae sedis</taxon>
        <taxon>Zoopagomycota</taxon>
        <taxon>Kickxellomycotina</taxon>
        <taxon>Kickxellomycetes</taxon>
        <taxon>Kickxellales</taxon>
        <taxon>Kickxellaceae</taxon>
        <taxon>Coemansia</taxon>
    </lineage>
</organism>
<dbReference type="EMBL" id="JANBUW010000197">
    <property type="protein sequence ID" value="KAJ2848217.1"/>
    <property type="molecule type" value="Genomic_DNA"/>
</dbReference>
<keyword evidence="1" id="KW-0732">Signal</keyword>
<keyword evidence="3" id="KW-1185">Reference proteome</keyword>
<dbReference type="AlphaFoldDB" id="A0A9W8IE25"/>
<gene>
    <name evidence="2" type="ORF">IWW36_003432</name>
</gene>
<feature type="chain" id="PRO_5040903416" evidence="1">
    <location>
        <begin position="19"/>
        <end position="106"/>
    </location>
</feature>
<accession>A0A9W8IE25</accession>
<feature type="signal peptide" evidence="1">
    <location>
        <begin position="1"/>
        <end position="18"/>
    </location>
</feature>
<evidence type="ECO:0000256" key="1">
    <source>
        <dbReference type="SAM" id="SignalP"/>
    </source>
</evidence>
<dbReference type="OrthoDB" id="5557136at2759"/>
<protein>
    <submittedName>
        <fullName evidence="2">Uncharacterized protein</fullName>
    </submittedName>
</protein>